<organism evidence="1">
    <name type="scientific">Anguilla anguilla</name>
    <name type="common">European freshwater eel</name>
    <name type="synonym">Muraena anguilla</name>
    <dbReference type="NCBI Taxonomy" id="7936"/>
    <lineage>
        <taxon>Eukaryota</taxon>
        <taxon>Metazoa</taxon>
        <taxon>Chordata</taxon>
        <taxon>Craniata</taxon>
        <taxon>Vertebrata</taxon>
        <taxon>Euteleostomi</taxon>
        <taxon>Actinopterygii</taxon>
        <taxon>Neopterygii</taxon>
        <taxon>Teleostei</taxon>
        <taxon>Anguilliformes</taxon>
        <taxon>Anguillidae</taxon>
        <taxon>Anguilla</taxon>
    </lineage>
</organism>
<dbReference type="AlphaFoldDB" id="A0A0E9UTX4"/>
<proteinExistence type="predicted"/>
<name>A0A0E9UTX4_ANGAN</name>
<sequence length="54" mass="6078">MCSIHKKNNTFCIKQKPVNSSLNIFCMYGSFVPTAGCVEFTLLQSMEKKQVEAC</sequence>
<evidence type="ECO:0000313" key="1">
    <source>
        <dbReference type="EMBL" id="JAH69299.1"/>
    </source>
</evidence>
<accession>A0A0E9UTX4</accession>
<dbReference type="EMBL" id="GBXM01039278">
    <property type="protein sequence ID" value="JAH69299.1"/>
    <property type="molecule type" value="Transcribed_RNA"/>
</dbReference>
<reference evidence="1" key="1">
    <citation type="submission" date="2014-11" db="EMBL/GenBank/DDBJ databases">
        <authorList>
            <person name="Amaro Gonzalez C."/>
        </authorList>
    </citation>
    <scope>NUCLEOTIDE SEQUENCE</scope>
</reference>
<protein>
    <submittedName>
        <fullName evidence="1">Uncharacterized protein</fullName>
    </submittedName>
</protein>
<reference evidence="1" key="2">
    <citation type="journal article" date="2015" name="Fish Shellfish Immunol.">
        <title>Early steps in the European eel (Anguilla anguilla)-Vibrio vulnificus interaction in the gills: Role of the RtxA13 toxin.</title>
        <authorList>
            <person name="Callol A."/>
            <person name="Pajuelo D."/>
            <person name="Ebbesson L."/>
            <person name="Teles M."/>
            <person name="MacKenzie S."/>
            <person name="Amaro C."/>
        </authorList>
    </citation>
    <scope>NUCLEOTIDE SEQUENCE</scope>
</reference>